<gene>
    <name evidence="1" type="ORF">DSO57_1034087</name>
</gene>
<reference evidence="1" key="1">
    <citation type="submission" date="2022-04" db="EMBL/GenBank/DDBJ databases">
        <title>Genome of the entomopathogenic fungus Entomophthora muscae.</title>
        <authorList>
            <person name="Elya C."/>
            <person name="Lovett B.R."/>
            <person name="Lee E."/>
            <person name="Macias A.M."/>
            <person name="Hajek A.E."/>
            <person name="De Bivort B.L."/>
            <person name="Kasson M.T."/>
            <person name="De Fine Licht H.H."/>
            <person name="Stajich J.E."/>
        </authorList>
    </citation>
    <scope>NUCLEOTIDE SEQUENCE</scope>
    <source>
        <strain evidence="1">Berkeley</strain>
    </source>
</reference>
<dbReference type="EMBL" id="QTSX02006668">
    <property type="protein sequence ID" value="KAJ9052444.1"/>
    <property type="molecule type" value="Genomic_DNA"/>
</dbReference>
<comment type="caution">
    <text evidence="1">The sequence shown here is derived from an EMBL/GenBank/DDBJ whole genome shotgun (WGS) entry which is preliminary data.</text>
</comment>
<keyword evidence="2" id="KW-1185">Reference proteome</keyword>
<evidence type="ECO:0000313" key="1">
    <source>
        <dbReference type="EMBL" id="KAJ9052444.1"/>
    </source>
</evidence>
<organism evidence="1 2">
    <name type="scientific">Entomophthora muscae</name>
    <dbReference type="NCBI Taxonomy" id="34485"/>
    <lineage>
        <taxon>Eukaryota</taxon>
        <taxon>Fungi</taxon>
        <taxon>Fungi incertae sedis</taxon>
        <taxon>Zoopagomycota</taxon>
        <taxon>Entomophthoromycotina</taxon>
        <taxon>Entomophthoromycetes</taxon>
        <taxon>Entomophthorales</taxon>
        <taxon>Entomophthoraceae</taxon>
        <taxon>Entomophthora</taxon>
    </lineage>
</organism>
<protein>
    <submittedName>
        <fullName evidence="1">Uncharacterized protein</fullName>
    </submittedName>
</protein>
<sequence length="197" mass="21879">MLYAECTELQIEATALTPSAQDVGQTIHWSIGSYYATLASRFEELPSSSSTQSVNTALPTMMARVPDSYKGAIFHVALWAIHSSVIHSFDEKAAPTQIHQALLDHEFSWIATQAFFEKPRDKKCKFHSSGMGNHPRPYGRRHRLLCHHCSSRVVLCTPIPLSPPFPILPFPLTPTPPPQQGFSPALQFFLLPSTPSP</sequence>
<proteinExistence type="predicted"/>
<dbReference type="Proteomes" id="UP001165960">
    <property type="component" value="Unassembled WGS sequence"/>
</dbReference>
<accession>A0ACC2RQX9</accession>
<name>A0ACC2RQX9_9FUNG</name>
<evidence type="ECO:0000313" key="2">
    <source>
        <dbReference type="Proteomes" id="UP001165960"/>
    </source>
</evidence>